<feature type="region of interest" description="Disordered" evidence="1">
    <location>
        <begin position="144"/>
        <end position="307"/>
    </location>
</feature>
<proteinExistence type="predicted"/>
<feature type="region of interest" description="Disordered" evidence="1">
    <location>
        <begin position="609"/>
        <end position="629"/>
    </location>
</feature>
<evidence type="ECO:0000313" key="3">
    <source>
        <dbReference type="Proteomes" id="UP000297245"/>
    </source>
</evidence>
<sequence length="659" mass="75880">MQGTSTFSFTSTVFDMMQDTSTFSNLIFVTVTYAPPKSGRFLLKEGLNPNAFQQILTRDLASLKLPMPSLKRTKVIADGSVVSHWPKKFNGMKTQFKQLDPEQPNCIKSDALRSLRIAKIELHAYPSQKHLVIEDSQNPVTNYLVNETPSFIPPPESAAQPLERKRDEDQHNPVDETLSYPPPESSATRSSKRKRDDDQDNSVDEIPSSPSPESLTARLSKRKRDDDQDNPVDEAPSSPPPEFSAARLSKHKKRPRPVREAAKEARRRIKESVNEEERSEEESEAGDPQLNTPSVASRSVPGRLRQQHLLRIEDLERRLEIAQSNYEKLQNEHVQVSQMLETKEIKQRDSEAWMQDQESRLNGLINELQKMSQDESTTGTELQDLRRQLLEARIAREKCEEPFKAKIRRLEERLEDEIEDRHWAEDALDYEREKMKEEKEARHALREEFLRLQTNSQETEKVLNHAQAALKSATKQAEEAQTATDRIRSQSEKREAADEAARLCRQEESKRQHDEIEKLTKLLRDSQNSLHLSEEARECDRKGQVALTARHLELEEMLRVEKMNRERTEDALCSLQQEYRGLEADKIAQDEMQDRVKAELELLRKRAKDAEEALQGGTSREGRSEDGLPLQQGHVYTCHEESRTIDGFGTQPFLGHLFK</sequence>
<feature type="compositionally biased region" description="Low complexity" evidence="1">
    <location>
        <begin position="473"/>
        <end position="484"/>
    </location>
</feature>
<dbReference type="AlphaFoldDB" id="A0A4S8KXJ6"/>
<evidence type="ECO:0000313" key="2">
    <source>
        <dbReference type="EMBL" id="THU80561.1"/>
    </source>
</evidence>
<accession>A0A4S8KXJ6</accession>
<reference evidence="2 3" key="1">
    <citation type="journal article" date="2019" name="Nat. Ecol. Evol.">
        <title>Megaphylogeny resolves global patterns of mushroom evolution.</title>
        <authorList>
            <person name="Varga T."/>
            <person name="Krizsan K."/>
            <person name="Foldi C."/>
            <person name="Dima B."/>
            <person name="Sanchez-Garcia M."/>
            <person name="Sanchez-Ramirez S."/>
            <person name="Szollosi G.J."/>
            <person name="Szarkandi J.G."/>
            <person name="Papp V."/>
            <person name="Albert L."/>
            <person name="Andreopoulos W."/>
            <person name="Angelini C."/>
            <person name="Antonin V."/>
            <person name="Barry K.W."/>
            <person name="Bougher N.L."/>
            <person name="Buchanan P."/>
            <person name="Buyck B."/>
            <person name="Bense V."/>
            <person name="Catcheside P."/>
            <person name="Chovatia M."/>
            <person name="Cooper J."/>
            <person name="Damon W."/>
            <person name="Desjardin D."/>
            <person name="Finy P."/>
            <person name="Geml J."/>
            <person name="Haridas S."/>
            <person name="Hughes K."/>
            <person name="Justo A."/>
            <person name="Karasinski D."/>
            <person name="Kautmanova I."/>
            <person name="Kiss B."/>
            <person name="Kocsube S."/>
            <person name="Kotiranta H."/>
            <person name="LaButti K.M."/>
            <person name="Lechner B.E."/>
            <person name="Liimatainen K."/>
            <person name="Lipzen A."/>
            <person name="Lukacs Z."/>
            <person name="Mihaltcheva S."/>
            <person name="Morgado L.N."/>
            <person name="Niskanen T."/>
            <person name="Noordeloos M.E."/>
            <person name="Ohm R.A."/>
            <person name="Ortiz-Santana B."/>
            <person name="Ovrebo C."/>
            <person name="Racz N."/>
            <person name="Riley R."/>
            <person name="Savchenko A."/>
            <person name="Shiryaev A."/>
            <person name="Soop K."/>
            <person name="Spirin V."/>
            <person name="Szebenyi C."/>
            <person name="Tomsovsky M."/>
            <person name="Tulloss R.E."/>
            <person name="Uehling J."/>
            <person name="Grigoriev I.V."/>
            <person name="Vagvolgyi C."/>
            <person name="Papp T."/>
            <person name="Martin F.M."/>
            <person name="Miettinen O."/>
            <person name="Hibbett D.S."/>
            <person name="Nagy L.G."/>
        </authorList>
    </citation>
    <scope>NUCLEOTIDE SEQUENCE [LARGE SCALE GENOMIC DNA]</scope>
    <source>
        <strain evidence="2 3">CBS 962.96</strain>
    </source>
</reference>
<feature type="compositionally biased region" description="Basic and acidic residues" evidence="1">
    <location>
        <begin position="485"/>
        <end position="511"/>
    </location>
</feature>
<dbReference type="EMBL" id="ML179893">
    <property type="protein sequence ID" value="THU80561.1"/>
    <property type="molecule type" value="Genomic_DNA"/>
</dbReference>
<name>A0A4S8KXJ6_DENBC</name>
<feature type="region of interest" description="Disordered" evidence="1">
    <location>
        <begin position="473"/>
        <end position="511"/>
    </location>
</feature>
<organism evidence="2 3">
    <name type="scientific">Dendrothele bispora (strain CBS 962.96)</name>
    <dbReference type="NCBI Taxonomy" id="1314807"/>
    <lineage>
        <taxon>Eukaryota</taxon>
        <taxon>Fungi</taxon>
        <taxon>Dikarya</taxon>
        <taxon>Basidiomycota</taxon>
        <taxon>Agaricomycotina</taxon>
        <taxon>Agaricomycetes</taxon>
        <taxon>Agaricomycetidae</taxon>
        <taxon>Agaricales</taxon>
        <taxon>Agaricales incertae sedis</taxon>
        <taxon>Dendrothele</taxon>
    </lineage>
</organism>
<protein>
    <submittedName>
        <fullName evidence="2">Uncharacterized protein</fullName>
    </submittedName>
</protein>
<feature type="compositionally biased region" description="Basic and acidic residues" evidence="1">
    <location>
        <begin position="162"/>
        <end position="174"/>
    </location>
</feature>
<evidence type="ECO:0000256" key="1">
    <source>
        <dbReference type="SAM" id="MobiDB-lite"/>
    </source>
</evidence>
<gene>
    <name evidence="2" type="ORF">K435DRAFT_972724</name>
</gene>
<dbReference type="Proteomes" id="UP000297245">
    <property type="component" value="Unassembled WGS sequence"/>
</dbReference>
<feature type="compositionally biased region" description="Basic and acidic residues" evidence="1">
    <location>
        <begin position="257"/>
        <end position="276"/>
    </location>
</feature>
<keyword evidence="3" id="KW-1185">Reference proteome</keyword>